<dbReference type="PANTHER" id="PTHR33055">
    <property type="entry name" value="TRANSPOSASE FOR INSERTION SEQUENCE ELEMENT IS1111A"/>
    <property type="match status" value="1"/>
</dbReference>
<sequence>MSMLADLVEVVVGVDTHKDTHTAALLDTRTGGVLARATVNTDPDGYAELVALAEQHSGLRAWALEGSGGYGAGLARHLADAGELVVELDRPVRPARRAGAKSDAIDAERAARDALARTRLAQPKTGPERAALQARLTARRAAVEASADAQRQLHALVITAPEVVRARFRGQSTRLMLTTATRLRPTTSAEVDVFTSLTVLRDLARRVRFLEAEALEHEKAIRTIVRSWRPDLLQLTGVGPIVAATVLTAWSHPGRCRNDAAFAMLAGAAPIPASSGKTIRYRLNRSGDRQLNRALHTIALTRLQRDEPTRAYADRRRAQGKTDREIKRCLKRYIARELYRRLETPPQPLDAA</sequence>
<evidence type="ECO:0000259" key="1">
    <source>
        <dbReference type="Pfam" id="PF01548"/>
    </source>
</evidence>
<feature type="domain" description="Transposase IS110-like N-terminal" evidence="1">
    <location>
        <begin position="12"/>
        <end position="156"/>
    </location>
</feature>
<feature type="domain" description="Transposase IS116/IS110/IS902 C-terminal" evidence="2">
    <location>
        <begin position="232"/>
        <end position="312"/>
    </location>
</feature>
<dbReference type="GO" id="GO:0006313">
    <property type="term" value="P:DNA transposition"/>
    <property type="evidence" value="ECO:0007669"/>
    <property type="project" value="InterPro"/>
</dbReference>
<dbReference type="InterPro" id="IPR047650">
    <property type="entry name" value="Transpos_IS110"/>
</dbReference>
<dbReference type="Pfam" id="PF01548">
    <property type="entry name" value="DEDD_Tnp_IS110"/>
    <property type="match status" value="1"/>
</dbReference>
<dbReference type="PANTHER" id="PTHR33055:SF16">
    <property type="entry name" value="TRANSPOSASE FOR INSERTION SEQUENCE ELEMENT IS1547"/>
    <property type="match status" value="1"/>
</dbReference>
<organism evidence="3 4">
    <name type="scientific">Micromonospora echinaurantiaca</name>
    <dbReference type="NCBI Taxonomy" id="47857"/>
    <lineage>
        <taxon>Bacteria</taxon>
        <taxon>Bacillati</taxon>
        <taxon>Actinomycetota</taxon>
        <taxon>Actinomycetes</taxon>
        <taxon>Micromonosporales</taxon>
        <taxon>Micromonosporaceae</taxon>
        <taxon>Micromonospora</taxon>
    </lineage>
</organism>
<evidence type="ECO:0000313" key="3">
    <source>
        <dbReference type="EMBL" id="SCG77703.1"/>
    </source>
</evidence>
<evidence type="ECO:0000313" key="4">
    <source>
        <dbReference type="Proteomes" id="UP000198217"/>
    </source>
</evidence>
<dbReference type="NCBIfam" id="NF033542">
    <property type="entry name" value="transpos_IS110"/>
    <property type="match status" value="1"/>
</dbReference>
<gene>
    <name evidence="3" type="ORF">GA0070609_5443</name>
</gene>
<dbReference type="EMBL" id="LT607750">
    <property type="protein sequence ID" value="SCG77703.1"/>
    <property type="molecule type" value="Genomic_DNA"/>
</dbReference>
<dbReference type="GO" id="GO:0003677">
    <property type="term" value="F:DNA binding"/>
    <property type="evidence" value="ECO:0007669"/>
    <property type="project" value="InterPro"/>
</dbReference>
<evidence type="ECO:0000259" key="2">
    <source>
        <dbReference type="Pfam" id="PF02371"/>
    </source>
</evidence>
<keyword evidence="4" id="KW-1185">Reference proteome</keyword>
<dbReference type="AlphaFoldDB" id="A0A1C5K4K8"/>
<dbReference type="Pfam" id="PF02371">
    <property type="entry name" value="Transposase_20"/>
    <property type="match status" value="1"/>
</dbReference>
<dbReference type="RefSeq" id="WP_088996354.1">
    <property type="nucleotide sequence ID" value="NZ_LT607750.1"/>
</dbReference>
<dbReference type="GO" id="GO:0004803">
    <property type="term" value="F:transposase activity"/>
    <property type="evidence" value="ECO:0007669"/>
    <property type="project" value="InterPro"/>
</dbReference>
<dbReference type="InterPro" id="IPR002525">
    <property type="entry name" value="Transp_IS110-like_N"/>
</dbReference>
<protein>
    <submittedName>
        <fullName evidence="3">Transposase</fullName>
    </submittedName>
</protein>
<accession>A0A1C5K4K8</accession>
<proteinExistence type="predicted"/>
<dbReference type="InterPro" id="IPR003346">
    <property type="entry name" value="Transposase_20"/>
</dbReference>
<dbReference type="Proteomes" id="UP000198217">
    <property type="component" value="Chromosome I"/>
</dbReference>
<name>A0A1C5K4K8_9ACTN</name>
<reference evidence="3 4" key="1">
    <citation type="submission" date="2016-06" db="EMBL/GenBank/DDBJ databases">
        <authorList>
            <person name="Kjaerup R.B."/>
            <person name="Dalgaard T.S."/>
            <person name="Juul-Madsen H.R."/>
        </authorList>
    </citation>
    <scope>NUCLEOTIDE SEQUENCE [LARGE SCALE GENOMIC DNA]</scope>
    <source>
        <strain evidence="3 4">DSM 43904</strain>
    </source>
</reference>